<dbReference type="SMART" id="SM00597">
    <property type="entry name" value="ZnF_TTF"/>
    <property type="match status" value="1"/>
</dbReference>
<dbReference type="OrthoDB" id="6610648at2759"/>
<dbReference type="EMBL" id="VUJU01012531">
    <property type="protein sequence ID" value="KAF0707466.1"/>
    <property type="molecule type" value="Genomic_DNA"/>
</dbReference>
<dbReference type="InterPro" id="IPR008906">
    <property type="entry name" value="HATC_C_dom"/>
</dbReference>
<evidence type="ECO:0000313" key="3">
    <source>
        <dbReference type="EMBL" id="KAF0707466.1"/>
    </source>
</evidence>
<proteinExistence type="predicted"/>
<gene>
    <name evidence="3" type="ORF">FWK35_00034531</name>
</gene>
<sequence>LKNWVKRSEQPSVLIPNNNEDEPNDPNNDVTSNNGDIKLELADKDSQPINLYLCHFQKNYLYTWIEYSQNKDLVFCFYCRNFGAGSNSEEVFTKSGFKDWKKISEKLNKHSKSSYHLFSLAKYKDYQNTKKTGNVHVQMSSAYKEEIEKNRKYMLMIIDAVFFLAHQGLSFRGHFENKGSLNQGNFKEICCMLATYNPSFASKMETSYFNYTCPLIQNDLISITAGLVRSQIVQEVTECGMYALMCDEARSKEEQLTICVRYTKRMVVQERFLSFVLCSTSRSAAGISNTILESLKTLNIDQVPMIGQSYDGASVMAGHINGVQKKIREFHPEAIFFHCVAHKLNLVIVGMCKHIKSSVLFFNTLESLEIMQISDTRWACRFENCDMVKQYYGTILEVLDTEVEENNDFNCVEASGILNNLKKGHLVVNLFIFHQVLKYINILSNNLQSKSMTLGKAFEIIKSVTKTLEDKRNEQSFQCLWDALTEFSENFEIMGKDQFEEQSKTPEAHWRSHSYYEILDSIIQGLNNRFSSESLSIANALDSFLKLNTIDSDPFINHYQKLLKIDSNLLKAEMMVAKNYISKEEWDFDELINIANESVLPNLRKMLKVALILPVTTATCERSFSAMRRIKTWLRSRMEQNRFDNLAILNIEKDLLKNLNKEKVLDEFAKKPRKLK</sequence>
<dbReference type="Pfam" id="PF14291">
    <property type="entry name" value="DUF4371"/>
    <property type="match status" value="1"/>
</dbReference>
<dbReference type="Proteomes" id="UP000478052">
    <property type="component" value="Unassembled WGS sequence"/>
</dbReference>
<dbReference type="GO" id="GO:0046983">
    <property type="term" value="F:protein dimerization activity"/>
    <property type="evidence" value="ECO:0007669"/>
    <property type="project" value="InterPro"/>
</dbReference>
<protein>
    <submittedName>
        <fullName evidence="3">Zinc finger MYM-type protein 1-like</fullName>
    </submittedName>
</protein>
<dbReference type="InterPro" id="IPR006580">
    <property type="entry name" value="Znf_TTF"/>
</dbReference>
<feature type="region of interest" description="Disordered" evidence="1">
    <location>
        <begin position="1"/>
        <end position="35"/>
    </location>
</feature>
<evidence type="ECO:0000259" key="2">
    <source>
        <dbReference type="SMART" id="SM00597"/>
    </source>
</evidence>
<feature type="non-terminal residue" evidence="3">
    <location>
        <position position="1"/>
    </location>
</feature>
<accession>A0A6G0VSC2</accession>
<dbReference type="InterPro" id="IPR025398">
    <property type="entry name" value="DUF4371"/>
</dbReference>
<reference evidence="3 4" key="1">
    <citation type="submission" date="2019-08" db="EMBL/GenBank/DDBJ databases">
        <title>Whole genome of Aphis craccivora.</title>
        <authorList>
            <person name="Voronova N.V."/>
            <person name="Shulinski R.S."/>
            <person name="Bandarenka Y.V."/>
            <person name="Zhorov D.G."/>
            <person name="Warner D."/>
        </authorList>
    </citation>
    <scope>NUCLEOTIDE SEQUENCE [LARGE SCALE GENOMIC DNA]</scope>
    <source>
        <strain evidence="3">180601</strain>
        <tissue evidence="3">Whole Body</tissue>
    </source>
</reference>
<name>A0A6G0VSC2_APHCR</name>
<dbReference type="SUPFAM" id="SSF53098">
    <property type="entry name" value="Ribonuclease H-like"/>
    <property type="match status" value="1"/>
</dbReference>
<organism evidence="3 4">
    <name type="scientific">Aphis craccivora</name>
    <name type="common">Cowpea aphid</name>
    <dbReference type="NCBI Taxonomy" id="307492"/>
    <lineage>
        <taxon>Eukaryota</taxon>
        <taxon>Metazoa</taxon>
        <taxon>Ecdysozoa</taxon>
        <taxon>Arthropoda</taxon>
        <taxon>Hexapoda</taxon>
        <taxon>Insecta</taxon>
        <taxon>Pterygota</taxon>
        <taxon>Neoptera</taxon>
        <taxon>Paraneoptera</taxon>
        <taxon>Hemiptera</taxon>
        <taxon>Sternorrhyncha</taxon>
        <taxon>Aphidomorpha</taxon>
        <taxon>Aphidoidea</taxon>
        <taxon>Aphididae</taxon>
        <taxon>Aphidini</taxon>
        <taxon>Aphis</taxon>
        <taxon>Aphis</taxon>
    </lineage>
</organism>
<comment type="caution">
    <text evidence="3">The sequence shown here is derived from an EMBL/GenBank/DDBJ whole genome shotgun (WGS) entry which is preliminary data.</text>
</comment>
<dbReference type="PANTHER" id="PTHR45749:SF21">
    <property type="entry name" value="DUF4371 DOMAIN-CONTAINING PROTEIN"/>
    <property type="match status" value="1"/>
</dbReference>
<feature type="non-terminal residue" evidence="3">
    <location>
        <position position="676"/>
    </location>
</feature>
<dbReference type="AlphaFoldDB" id="A0A6G0VSC2"/>
<feature type="domain" description="TTF-type" evidence="2">
    <location>
        <begin position="52"/>
        <end position="157"/>
    </location>
</feature>
<dbReference type="InterPro" id="IPR012337">
    <property type="entry name" value="RNaseH-like_sf"/>
</dbReference>
<dbReference type="Pfam" id="PF05699">
    <property type="entry name" value="Dimer_Tnp_hAT"/>
    <property type="match status" value="1"/>
</dbReference>
<evidence type="ECO:0000313" key="4">
    <source>
        <dbReference type="Proteomes" id="UP000478052"/>
    </source>
</evidence>
<keyword evidence="4" id="KW-1185">Reference proteome</keyword>
<dbReference type="PANTHER" id="PTHR45749">
    <property type="match status" value="1"/>
</dbReference>
<evidence type="ECO:0000256" key="1">
    <source>
        <dbReference type="SAM" id="MobiDB-lite"/>
    </source>
</evidence>